<dbReference type="AlphaFoldDB" id="A0A4P8R6W5"/>
<evidence type="ECO:0000256" key="1">
    <source>
        <dbReference type="SAM" id="MobiDB-lite"/>
    </source>
</evidence>
<feature type="region of interest" description="Disordered" evidence="1">
    <location>
        <begin position="1158"/>
        <end position="1181"/>
    </location>
</feature>
<feature type="domain" description="Probable ATP-binding protein BrxC winged helix-turn-helix" evidence="2">
    <location>
        <begin position="783"/>
        <end position="884"/>
    </location>
</feature>
<gene>
    <name evidence="3" type="primary">brxC</name>
    <name evidence="3" type="ORF">DKM28_06370</name>
</gene>
<protein>
    <submittedName>
        <fullName evidence="3">BREX system P-loop protein BrxC</fullName>
    </submittedName>
</protein>
<reference evidence="3 4" key="1">
    <citation type="submission" date="2018-05" db="EMBL/GenBank/DDBJ databases">
        <title>Methanosarcina gilichinskyana sp. nov., a novel methanogenic archaeon isolated from Holocene permafrost, North East Russia.</title>
        <authorList>
            <person name="Oshurkova V."/>
            <person name="Meer M."/>
            <person name="Bochkareva O."/>
            <person name="Shcherbakova V."/>
        </authorList>
    </citation>
    <scope>NUCLEOTIDE SEQUENCE [LARGE SCALE GENOMIC DNA]</scope>
    <source>
        <strain evidence="3 4">JL01</strain>
    </source>
</reference>
<dbReference type="InterPro" id="IPR047679">
    <property type="entry name" value="BREX_BrxC"/>
</dbReference>
<dbReference type="Pfam" id="PF25791">
    <property type="entry name" value="WHD_BREX_BrxC"/>
    <property type="match status" value="1"/>
</dbReference>
<dbReference type="Proteomes" id="UP000300067">
    <property type="component" value="Chromosome"/>
</dbReference>
<dbReference type="InterPro" id="IPR058038">
    <property type="entry name" value="BREX_BrxC_wHTH"/>
</dbReference>
<sequence length="1224" mass="141386">MWKVTNITELRGFKGREIVTADYDQKIISEIEKSPVDNKIANNLIDFLERYNGSELEYKKDTLGYVTGFFGYDNSCFAKILGYLLENKQTKDGKYVRDIFLERIRGLEQEEEIKILLHEASLKTTNHVIMYQIESVHDQLAESKSITLTLYKQFMRYMGLSEDLKISELEQGLIAQGKYEEFKEKIKEISGKEWEEVRKSSLFSKKPISRALFSLFPENFSSIEEAQADFEKRGNMGLDIIKVAKRIESYIRYLETDKKEKFPHIVFVIDEVGQYIGDSDDLLLELQTLAEDFGKIGLGKIWLIITAQESLDQIIESVKKKEGEYKKIMDRFDTKLHLTSENIVEVLEERILKKKESSKEEITKIYHDYEGIIAYASKMENPNRPMANCSEEGFVKVYPFLPYQLEITQQIFASIRTKAGHGIKLTGAERSMLGVTQSVLKSPETGIKNSELGRIVSFDKIFDQISTELPGDILRDINNVKINERVGLRNVDIELAKKVVKTVYLLQQLKWIPTSLSNISRAMLENLNIDFTFYESQVKDALDSLIESKYVVLENGQYEYISGSKKLIEEEIFREEVKTHQKKRFSADQLNIIISSLNRLHYDEIKYFDIKLYGDDNEISSKGDIILKVYSPISLEYGNVELGSVISESHKTTDTVYWLPNPNPEIEKDIDRYLRTLQVVERKEKVDKRSEEENVILKEKKQVLESLKVGIQASIRKSLLIGNIVYDGNNEQLTGKSEKIETIFKRELSKVIPFIYTQFDDAEFKVNEKSIKTILTAKSDLNQIEKDLDLFDSTGNINLHGKIAGEIYSFIKKANDKGEILTGAGILDNFEDVPYGWDVILVRIVVAALYRSGSIYLKFSGKDYYDHKKPEAQDLLTDSRKFRKTSLWIEPDVALTPHERDKIKQELDIIFNIKTDDTINSLSRSIEDQMGKMKIEYEKQTIYWKENGYELNPTFYSIKDTCDMILSETNPSKILKKFLGITAQTRQEYDYLEKIKDFTERKDSQLLASIKRLPQLINVSSETIDPSILEAYEGYIREINTIVSNKEIVEKWSTVTDNYNKAVEKYKVVYEILHTNRDSFYKSLKEEVSRDPVLSKNVKGDTFDIIEPFLCSDNIWLSEELKCDKCKNSLAEIDNHILSKNNKRDKIISKILAEKQPIIPPKGGQGEGKKPQQQEKQKKQVNMNLRLCSGKTIITDENDLKDILKNIEDEAIEHLKRGEVIILT</sequence>
<dbReference type="NCBIfam" id="NF033441">
    <property type="entry name" value="BREX_BrxC"/>
    <property type="match status" value="1"/>
</dbReference>
<dbReference type="EMBL" id="CP029709">
    <property type="protein sequence ID" value="QCR15734.1"/>
    <property type="molecule type" value="Genomic_DNA"/>
</dbReference>
<evidence type="ECO:0000313" key="4">
    <source>
        <dbReference type="Proteomes" id="UP000300067"/>
    </source>
</evidence>
<feature type="compositionally biased region" description="Basic and acidic residues" evidence="1">
    <location>
        <begin position="1167"/>
        <end position="1178"/>
    </location>
</feature>
<name>A0A4P8R6W5_METMZ</name>
<accession>A0A4P8R6W5</accession>
<organism evidence="3 4">
    <name type="scientific">Methanosarcina mazei</name>
    <name type="common">Methanosarcina frisia</name>
    <dbReference type="NCBI Taxonomy" id="2209"/>
    <lineage>
        <taxon>Archaea</taxon>
        <taxon>Methanobacteriati</taxon>
        <taxon>Methanobacteriota</taxon>
        <taxon>Stenosarchaea group</taxon>
        <taxon>Methanomicrobia</taxon>
        <taxon>Methanosarcinales</taxon>
        <taxon>Methanosarcinaceae</taxon>
        <taxon>Methanosarcina</taxon>
    </lineage>
</organism>
<evidence type="ECO:0000259" key="2">
    <source>
        <dbReference type="Pfam" id="PF25791"/>
    </source>
</evidence>
<evidence type="ECO:0000313" key="3">
    <source>
        <dbReference type="EMBL" id="QCR15734.1"/>
    </source>
</evidence>
<proteinExistence type="predicted"/>